<dbReference type="EMBL" id="MUJZ01026396">
    <property type="protein sequence ID" value="OTF78758.1"/>
    <property type="molecule type" value="Genomic_DNA"/>
</dbReference>
<comment type="caution">
    <text evidence="3">The sequence shown here is derived from an EMBL/GenBank/DDBJ whole genome shotgun (WGS) entry which is preliminary data.</text>
</comment>
<proteinExistence type="predicted"/>
<feature type="region of interest" description="Disordered" evidence="1">
    <location>
        <begin position="19"/>
        <end position="45"/>
    </location>
</feature>
<feature type="compositionally biased region" description="Low complexity" evidence="1">
    <location>
        <begin position="78"/>
        <end position="87"/>
    </location>
</feature>
<feature type="signal peptide" evidence="2">
    <location>
        <begin position="1"/>
        <end position="16"/>
    </location>
</feature>
<evidence type="ECO:0000256" key="2">
    <source>
        <dbReference type="SAM" id="SignalP"/>
    </source>
</evidence>
<protein>
    <submittedName>
        <fullName evidence="3">Uncharacterized protein</fullName>
    </submittedName>
</protein>
<accession>A0A1Y3BFV4</accession>
<gene>
    <name evidence="3" type="ORF">BLA29_012385</name>
</gene>
<dbReference type="Proteomes" id="UP000194236">
    <property type="component" value="Unassembled WGS sequence"/>
</dbReference>
<evidence type="ECO:0000313" key="3">
    <source>
        <dbReference type="EMBL" id="OTF78758.1"/>
    </source>
</evidence>
<feature type="chain" id="PRO_5013005854" evidence="2">
    <location>
        <begin position="17"/>
        <end position="106"/>
    </location>
</feature>
<keyword evidence="2" id="KW-0732">Signal</keyword>
<evidence type="ECO:0000256" key="1">
    <source>
        <dbReference type="SAM" id="MobiDB-lite"/>
    </source>
</evidence>
<feature type="region of interest" description="Disordered" evidence="1">
    <location>
        <begin position="78"/>
        <end position="106"/>
    </location>
</feature>
<organism evidence="3 4">
    <name type="scientific">Euroglyphus maynei</name>
    <name type="common">Mayne's house dust mite</name>
    <dbReference type="NCBI Taxonomy" id="6958"/>
    <lineage>
        <taxon>Eukaryota</taxon>
        <taxon>Metazoa</taxon>
        <taxon>Ecdysozoa</taxon>
        <taxon>Arthropoda</taxon>
        <taxon>Chelicerata</taxon>
        <taxon>Arachnida</taxon>
        <taxon>Acari</taxon>
        <taxon>Acariformes</taxon>
        <taxon>Sarcoptiformes</taxon>
        <taxon>Astigmata</taxon>
        <taxon>Psoroptidia</taxon>
        <taxon>Analgoidea</taxon>
        <taxon>Pyroglyphidae</taxon>
        <taxon>Pyroglyphinae</taxon>
        <taxon>Euroglyphus</taxon>
    </lineage>
</organism>
<keyword evidence="4" id="KW-1185">Reference proteome</keyword>
<name>A0A1Y3BFV4_EURMA</name>
<reference evidence="3 4" key="1">
    <citation type="submission" date="2017-03" db="EMBL/GenBank/DDBJ databases">
        <title>Genome Survey of Euroglyphus maynei.</title>
        <authorList>
            <person name="Arlian L.G."/>
            <person name="Morgan M.S."/>
            <person name="Rider S.D."/>
        </authorList>
    </citation>
    <scope>NUCLEOTIDE SEQUENCE [LARGE SCALE GENOMIC DNA]</scope>
    <source>
        <strain evidence="3">Arlian Lab</strain>
        <tissue evidence="3">Whole body</tissue>
    </source>
</reference>
<sequence length="106" mass="12717">MLILILLFQITRYAKQKQRLDVHYHRKKQQNDNDDDDDKLKNGIKNETIAKSHMINNDLVEMRIDDHPDHHHDIITTTFSSQQQQQQRRNRNEPPNFDIFAKQSVV</sequence>
<evidence type="ECO:0000313" key="4">
    <source>
        <dbReference type="Proteomes" id="UP000194236"/>
    </source>
</evidence>
<dbReference type="AlphaFoldDB" id="A0A1Y3BFV4"/>